<feature type="compositionally biased region" description="Pro residues" evidence="1">
    <location>
        <begin position="259"/>
        <end position="268"/>
    </location>
</feature>
<dbReference type="AlphaFoldDB" id="A0A6J6GZ35"/>
<feature type="compositionally biased region" description="Basic and acidic residues" evidence="1">
    <location>
        <begin position="97"/>
        <end position="162"/>
    </location>
</feature>
<accession>A0A6J6GZ35</accession>
<feature type="compositionally biased region" description="Basic and acidic residues" evidence="1">
    <location>
        <begin position="27"/>
        <end position="81"/>
    </location>
</feature>
<organism evidence="2">
    <name type="scientific">freshwater metagenome</name>
    <dbReference type="NCBI Taxonomy" id="449393"/>
    <lineage>
        <taxon>unclassified sequences</taxon>
        <taxon>metagenomes</taxon>
        <taxon>ecological metagenomes</taxon>
    </lineage>
</organism>
<reference evidence="2" key="1">
    <citation type="submission" date="2020-05" db="EMBL/GenBank/DDBJ databases">
        <authorList>
            <person name="Chiriac C."/>
            <person name="Salcher M."/>
            <person name="Ghai R."/>
            <person name="Kavagutti S V."/>
        </authorList>
    </citation>
    <scope>NUCLEOTIDE SEQUENCE</scope>
</reference>
<feature type="region of interest" description="Disordered" evidence="1">
    <location>
        <begin position="1"/>
        <end position="268"/>
    </location>
</feature>
<evidence type="ECO:0000256" key="1">
    <source>
        <dbReference type="SAM" id="MobiDB-lite"/>
    </source>
</evidence>
<gene>
    <name evidence="2" type="ORF">UFOPK1493_04549</name>
</gene>
<feature type="compositionally biased region" description="Basic and acidic residues" evidence="1">
    <location>
        <begin position="243"/>
        <end position="254"/>
    </location>
</feature>
<feature type="compositionally biased region" description="Basic residues" evidence="1">
    <location>
        <begin position="170"/>
        <end position="184"/>
    </location>
</feature>
<evidence type="ECO:0000313" key="2">
    <source>
        <dbReference type="EMBL" id="CAB4604334.1"/>
    </source>
</evidence>
<proteinExistence type="predicted"/>
<dbReference type="EMBL" id="CAEZSR010000381">
    <property type="protein sequence ID" value="CAB4604334.1"/>
    <property type="molecule type" value="Genomic_DNA"/>
</dbReference>
<protein>
    <submittedName>
        <fullName evidence="2">Unannotated protein</fullName>
    </submittedName>
</protein>
<feature type="compositionally biased region" description="Basic and acidic residues" evidence="1">
    <location>
        <begin position="204"/>
        <end position="224"/>
    </location>
</feature>
<name>A0A6J6GZ35_9ZZZZ</name>
<feature type="compositionally biased region" description="Basic and acidic residues" evidence="1">
    <location>
        <begin position="1"/>
        <end position="12"/>
    </location>
</feature>
<sequence length="268" mass="30223">MTEQTRAEREQQDPQPIGPLHPAEIGLGHDDQHRHRQRTDERHHEHEPHRLDAVAHPFRDHQVRDPHEQRHDGPHVADRLVRLTAGGRRGSQHRDHHAADGHQRARDLHRVQPFAEPHRRDRQRDHRGERSDDQRDRDAHVLQRDEERADVEAEQHAERRGSAEVGPARHPPHHRAHEQHHGRGGPHPPEAEHHAAGAGGLAEHPAERPEDVRHQHGGDAEHTSVDGGLVRRRRHAGPGGGGRVHDDIAGDATRRARAAPPPAGPPQS</sequence>